<sequence>MHAAWPRSVHYRGAHWALVAAGSVAAVAVLYLGLVVWETGQRIDHGVYLAVLRTGPVLGPVAGVVRPYAPQVLLVAAAVLTVLALRRGRVRAVVASVLVVLLSVLATWTVRDLLPRPAYGLDTFAENGFPSGHVAAALSLAVACVLMWPSPDRRLPAVVGGGVAGATALASVVVHAHLPVDVVGAPFVVVAVCCAVLWVVRPLEATAELSRPGPGRAGRSTPPGR</sequence>
<dbReference type="InterPro" id="IPR036938">
    <property type="entry name" value="PAP2/HPO_sf"/>
</dbReference>
<feature type="transmembrane region" description="Helical" evidence="1">
    <location>
        <begin position="16"/>
        <end position="37"/>
    </location>
</feature>
<keyword evidence="4" id="KW-1185">Reference proteome</keyword>
<dbReference type="InterPro" id="IPR000326">
    <property type="entry name" value="PAP2/HPO"/>
</dbReference>
<keyword evidence="1" id="KW-0472">Membrane</keyword>
<name>A0ABS7ZCV3_9MICO</name>
<feature type="transmembrane region" description="Helical" evidence="1">
    <location>
        <begin position="182"/>
        <end position="200"/>
    </location>
</feature>
<feature type="transmembrane region" description="Helical" evidence="1">
    <location>
        <begin position="68"/>
        <end position="85"/>
    </location>
</feature>
<evidence type="ECO:0000256" key="1">
    <source>
        <dbReference type="SAM" id="Phobius"/>
    </source>
</evidence>
<evidence type="ECO:0000259" key="2">
    <source>
        <dbReference type="Pfam" id="PF01569"/>
    </source>
</evidence>
<dbReference type="EMBL" id="JAIXCQ010000003">
    <property type="protein sequence ID" value="MCA5892874.1"/>
    <property type="molecule type" value="Genomic_DNA"/>
</dbReference>
<keyword evidence="1" id="KW-1133">Transmembrane helix</keyword>
<dbReference type="Gene3D" id="1.20.144.10">
    <property type="entry name" value="Phosphatidic acid phosphatase type 2/haloperoxidase"/>
    <property type="match status" value="1"/>
</dbReference>
<proteinExistence type="predicted"/>
<dbReference type="RefSeq" id="WP_225564635.1">
    <property type="nucleotide sequence ID" value="NZ_JAIXCQ010000003.1"/>
</dbReference>
<feature type="transmembrane region" description="Helical" evidence="1">
    <location>
        <begin position="92"/>
        <end position="110"/>
    </location>
</feature>
<keyword evidence="1" id="KW-0812">Transmembrane</keyword>
<reference evidence="3 4" key="1">
    <citation type="submission" date="2021-09" db="EMBL/GenBank/DDBJ databases">
        <title>Isoptericola luteus sp. nov., a novel bacterium isolated from Harbin, the capital city of Heilongjiang province.</title>
        <authorList>
            <person name="Li J."/>
        </authorList>
    </citation>
    <scope>NUCLEOTIDE SEQUENCE [LARGE SCALE GENOMIC DNA]</scope>
    <source>
        <strain evidence="3 4">NEAU-Y5</strain>
    </source>
</reference>
<comment type="caution">
    <text evidence="3">The sequence shown here is derived from an EMBL/GenBank/DDBJ whole genome shotgun (WGS) entry which is preliminary data.</text>
</comment>
<gene>
    <name evidence="3" type="ORF">LEP48_05830</name>
</gene>
<accession>A0ABS7ZCV3</accession>
<organism evidence="3 4">
    <name type="scientific">Isoptericola luteus</name>
    <dbReference type="NCBI Taxonomy" id="2879484"/>
    <lineage>
        <taxon>Bacteria</taxon>
        <taxon>Bacillati</taxon>
        <taxon>Actinomycetota</taxon>
        <taxon>Actinomycetes</taxon>
        <taxon>Micrococcales</taxon>
        <taxon>Promicromonosporaceae</taxon>
        <taxon>Isoptericola</taxon>
    </lineage>
</organism>
<evidence type="ECO:0000313" key="3">
    <source>
        <dbReference type="EMBL" id="MCA5892874.1"/>
    </source>
</evidence>
<feature type="domain" description="Phosphatidic acid phosphatase type 2/haloperoxidase" evidence="2">
    <location>
        <begin position="126"/>
        <end position="199"/>
    </location>
</feature>
<feature type="transmembrane region" description="Helical" evidence="1">
    <location>
        <begin position="130"/>
        <end position="148"/>
    </location>
</feature>
<evidence type="ECO:0000313" key="4">
    <source>
        <dbReference type="Proteomes" id="UP001319870"/>
    </source>
</evidence>
<dbReference type="Pfam" id="PF01569">
    <property type="entry name" value="PAP2"/>
    <property type="match status" value="1"/>
</dbReference>
<dbReference type="SUPFAM" id="SSF48317">
    <property type="entry name" value="Acid phosphatase/Vanadium-dependent haloperoxidase"/>
    <property type="match status" value="1"/>
</dbReference>
<feature type="transmembrane region" description="Helical" evidence="1">
    <location>
        <begin position="155"/>
        <end position="176"/>
    </location>
</feature>
<protein>
    <recommendedName>
        <fullName evidence="2">Phosphatidic acid phosphatase type 2/haloperoxidase domain-containing protein</fullName>
    </recommendedName>
</protein>
<dbReference type="Proteomes" id="UP001319870">
    <property type="component" value="Unassembled WGS sequence"/>
</dbReference>